<organism evidence="1 2">
    <name type="scientific">Stegodyphus mimosarum</name>
    <name type="common">African social velvet spider</name>
    <dbReference type="NCBI Taxonomy" id="407821"/>
    <lineage>
        <taxon>Eukaryota</taxon>
        <taxon>Metazoa</taxon>
        <taxon>Ecdysozoa</taxon>
        <taxon>Arthropoda</taxon>
        <taxon>Chelicerata</taxon>
        <taxon>Arachnida</taxon>
        <taxon>Araneae</taxon>
        <taxon>Araneomorphae</taxon>
        <taxon>Entelegynae</taxon>
        <taxon>Eresoidea</taxon>
        <taxon>Eresidae</taxon>
        <taxon>Stegodyphus</taxon>
    </lineage>
</organism>
<protein>
    <recommendedName>
        <fullName evidence="3">PiggyBac transposable element-derived protein domain-containing protein</fullName>
    </recommendedName>
</protein>
<dbReference type="EMBL" id="KK112167">
    <property type="protein sequence ID" value="KFM56900.1"/>
    <property type="molecule type" value="Genomic_DNA"/>
</dbReference>
<sequence length="108" mass="12747">MKRFTQGFGGQKAGNLNMKYSDSFTVACWKDKREVYVLNCMHEQDSEPTPASNNCERTSKPELIRYYNKNMSTSATEWLILKDFRESLRNGLFFPFLEHCHFKCIYII</sequence>
<dbReference type="Proteomes" id="UP000054359">
    <property type="component" value="Unassembled WGS sequence"/>
</dbReference>
<evidence type="ECO:0008006" key="3">
    <source>
        <dbReference type="Google" id="ProtNLM"/>
    </source>
</evidence>
<evidence type="ECO:0000313" key="1">
    <source>
        <dbReference type="EMBL" id="KFM56900.1"/>
    </source>
</evidence>
<keyword evidence="2" id="KW-1185">Reference proteome</keyword>
<reference evidence="1 2" key="1">
    <citation type="submission" date="2013-11" db="EMBL/GenBank/DDBJ databases">
        <title>Genome sequencing of Stegodyphus mimosarum.</title>
        <authorList>
            <person name="Bechsgaard J."/>
        </authorList>
    </citation>
    <scope>NUCLEOTIDE SEQUENCE [LARGE SCALE GENOMIC DNA]</scope>
</reference>
<accession>A0A087SVL1</accession>
<name>A0A087SVL1_STEMI</name>
<evidence type="ECO:0000313" key="2">
    <source>
        <dbReference type="Proteomes" id="UP000054359"/>
    </source>
</evidence>
<gene>
    <name evidence="1" type="ORF">X975_08563</name>
</gene>
<dbReference type="AlphaFoldDB" id="A0A087SVL1"/>
<proteinExistence type="predicted"/>
<feature type="non-terminal residue" evidence="1">
    <location>
        <position position="108"/>
    </location>
</feature>